<evidence type="ECO:0000313" key="7">
    <source>
        <dbReference type="Proteomes" id="UP000249046"/>
    </source>
</evidence>
<evidence type="ECO:0000256" key="1">
    <source>
        <dbReference type="ARBA" id="ARBA00009437"/>
    </source>
</evidence>
<dbReference type="InterPro" id="IPR000847">
    <property type="entry name" value="LysR_HTH_N"/>
</dbReference>
<dbReference type="InterPro" id="IPR036388">
    <property type="entry name" value="WH-like_DNA-bd_sf"/>
</dbReference>
<dbReference type="Pfam" id="PF00126">
    <property type="entry name" value="HTH_1"/>
    <property type="match status" value="1"/>
</dbReference>
<dbReference type="GO" id="GO:0006351">
    <property type="term" value="P:DNA-templated transcription"/>
    <property type="evidence" value="ECO:0007669"/>
    <property type="project" value="TreeGrafter"/>
</dbReference>
<keyword evidence="3" id="KW-0238">DNA-binding</keyword>
<dbReference type="EMBL" id="QFPO01000003">
    <property type="protein sequence ID" value="PZQ18346.1"/>
    <property type="molecule type" value="Genomic_DNA"/>
</dbReference>
<proteinExistence type="inferred from homology"/>
<dbReference type="InterPro" id="IPR036390">
    <property type="entry name" value="WH_DNA-bd_sf"/>
</dbReference>
<dbReference type="InterPro" id="IPR005119">
    <property type="entry name" value="LysR_subst-bd"/>
</dbReference>
<evidence type="ECO:0000256" key="4">
    <source>
        <dbReference type="ARBA" id="ARBA00023163"/>
    </source>
</evidence>
<dbReference type="PANTHER" id="PTHR30537">
    <property type="entry name" value="HTH-TYPE TRANSCRIPTIONAL REGULATOR"/>
    <property type="match status" value="1"/>
</dbReference>
<comment type="similarity">
    <text evidence="1">Belongs to the LysR transcriptional regulatory family.</text>
</comment>
<dbReference type="AlphaFoldDB" id="A0A2W5KMP9"/>
<sequence length="308" mass="33929">MRVWRTVGLDVFDEIRILHAAVDAGRLSEVSRRLDIPPVRITRAIASLEARVGEKLLERSRQGVSLTPAGRRYIRYSRELDGALEGAAEAARRAHRGIRGRIVVSAPVLFGRGFVLPLLRQFMDCRPEVKVDLRLSDRLANLTEEGVDIAFRIAPQKDSSYVAAPVAKVQRSVVAGPGYLDRQGRPRHPRELAGHAIVVASHLTQNMEWRFRERGRAVSIRIQPRLRVDHNGLAISLAQNNVGLVRVLSYQVASQVTEGALEPVLEGFAPASVPVCVMFRGGSRAAGKVRELVDLCVAALRTDPRLAG</sequence>
<dbReference type="Gene3D" id="3.40.190.290">
    <property type="match status" value="1"/>
</dbReference>
<protein>
    <submittedName>
        <fullName evidence="6">LysR family transcriptional regulator</fullName>
    </submittedName>
</protein>
<dbReference type="PANTHER" id="PTHR30537:SF5">
    <property type="entry name" value="HTH-TYPE TRANSCRIPTIONAL ACTIVATOR TTDR-RELATED"/>
    <property type="match status" value="1"/>
</dbReference>
<evidence type="ECO:0000256" key="3">
    <source>
        <dbReference type="ARBA" id="ARBA00023125"/>
    </source>
</evidence>
<evidence type="ECO:0000259" key="5">
    <source>
        <dbReference type="PROSITE" id="PS50931"/>
    </source>
</evidence>
<comment type="caution">
    <text evidence="6">The sequence shown here is derived from an EMBL/GenBank/DDBJ whole genome shotgun (WGS) entry which is preliminary data.</text>
</comment>
<dbReference type="GO" id="GO:0043565">
    <property type="term" value="F:sequence-specific DNA binding"/>
    <property type="evidence" value="ECO:0007669"/>
    <property type="project" value="TreeGrafter"/>
</dbReference>
<feature type="domain" description="HTH lysR-type" evidence="5">
    <location>
        <begin position="10"/>
        <end position="67"/>
    </location>
</feature>
<dbReference type="Proteomes" id="UP000249046">
    <property type="component" value="Unassembled WGS sequence"/>
</dbReference>
<organism evidence="6 7">
    <name type="scientific">Rhodanobacter denitrificans</name>
    <dbReference type="NCBI Taxonomy" id="666685"/>
    <lineage>
        <taxon>Bacteria</taxon>
        <taxon>Pseudomonadati</taxon>
        <taxon>Pseudomonadota</taxon>
        <taxon>Gammaproteobacteria</taxon>
        <taxon>Lysobacterales</taxon>
        <taxon>Rhodanobacteraceae</taxon>
        <taxon>Rhodanobacter</taxon>
    </lineage>
</organism>
<accession>A0A2W5KMP9</accession>
<keyword evidence="4" id="KW-0804">Transcription</keyword>
<dbReference type="GO" id="GO:0003700">
    <property type="term" value="F:DNA-binding transcription factor activity"/>
    <property type="evidence" value="ECO:0007669"/>
    <property type="project" value="InterPro"/>
</dbReference>
<dbReference type="SUPFAM" id="SSF53850">
    <property type="entry name" value="Periplasmic binding protein-like II"/>
    <property type="match status" value="1"/>
</dbReference>
<dbReference type="PROSITE" id="PS50931">
    <property type="entry name" value="HTH_LYSR"/>
    <property type="match status" value="1"/>
</dbReference>
<gene>
    <name evidence="6" type="ORF">DI564_03285</name>
</gene>
<dbReference type="SUPFAM" id="SSF46785">
    <property type="entry name" value="Winged helix' DNA-binding domain"/>
    <property type="match status" value="1"/>
</dbReference>
<dbReference type="InterPro" id="IPR058163">
    <property type="entry name" value="LysR-type_TF_proteobact-type"/>
</dbReference>
<keyword evidence="2" id="KW-0805">Transcription regulation</keyword>
<evidence type="ECO:0000256" key="2">
    <source>
        <dbReference type="ARBA" id="ARBA00023015"/>
    </source>
</evidence>
<dbReference type="Gene3D" id="1.10.10.10">
    <property type="entry name" value="Winged helix-like DNA-binding domain superfamily/Winged helix DNA-binding domain"/>
    <property type="match status" value="1"/>
</dbReference>
<evidence type="ECO:0000313" key="6">
    <source>
        <dbReference type="EMBL" id="PZQ18346.1"/>
    </source>
</evidence>
<reference evidence="6 7" key="1">
    <citation type="submission" date="2017-08" db="EMBL/GenBank/DDBJ databases">
        <title>Infants hospitalized years apart are colonized by the same room-sourced microbial strains.</title>
        <authorList>
            <person name="Brooks B."/>
            <person name="Olm M.R."/>
            <person name="Firek B.A."/>
            <person name="Baker R."/>
            <person name="Thomas B.C."/>
            <person name="Morowitz M.J."/>
            <person name="Banfield J.F."/>
        </authorList>
    </citation>
    <scope>NUCLEOTIDE SEQUENCE [LARGE SCALE GENOMIC DNA]</scope>
    <source>
        <strain evidence="6">S2_005_003_R2_42</strain>
    </source>
</reference>
<dbReference type="Pfam" id="PF03466">
    <property type="entry name" value="LysR_substrate"/>
    <property type="match status" value="1"/>
</dbReference>
<name>A0A2W5KMP9_9GAMM</name>